<reference evidence="2" key="2">
    <citation type="submission" date="2020-09" db="EMBL/GenBank/DDBJ databases">
        <authorList>
            <person name="Sun Q."/>
            <person name="Zhou Y."/>
        </authorList>
    </citation>
    <scope>NUCLEOTIDE SEQUENCE</scope>
    <source>
        <strain evidence="2">CGMCC 4.7368</strain>
    </source>
</reference>
<feature type="transmembrane region" description="Helical" evidence="1">
    <location>
        <begin position="172"/>
        <end position="189"/>
    </location>
</feature>
<evidence type="ECO:0008006" key="4">
    <source>
        <dbReference type="Google" id="ProtNLM"/>
    </source>
</evidence>
<accession>A0A917Z5V3</accession>
<name>A0A917Z5V3_9ACTN</name>
<keyword evidence="1" id="KW-1133">Transmembrane helix</keyword>
<keyword evidence="3" id="KW-1185">Reference proteome</keyword>
<dbReference type="AlphaFoldDB" id="A0A917Z5V3"/>
<sequence>MAEYFERKLDSASKTEIAEAERHVDKAITLTDGHIAHYHETKARILAIRRDFDSARVSITRAIELEPRSGRDYYRRLTQYQTTRTRIDLMEQQSRWNDMQESSRRELVEFRAQQLQLLGLLAAVVALIATGGNIASQSKPSDAIVLIEVMAGAVVIVFSAFSLMTSRSWGRILVSFAAGIALVVVPHVFGR</sequence>
<dbReference type="Proteomes" id="UP000646523">
    <property type="component" value="Unassembled WGS sequence"/>
</dbReference>
<dbReference type="InterPro" id="IPR011990">
    <property type="entry name" value="TPR-like_helical_dom_sf"/>
</dbReference>
<feature type="transmembrane region" description="Helical" evidence="1">
    <location>
        <begin position="115"/>
        <end position="137"/>
    </location>
</feature>
<keyword evidence="1" id="KW-0472">Membrane</keyword>
<keyword evidence="1" id="KW-0812">Transmembrane</keyword>
<dbReference type="SUPFAM" id="SSF48452">
    <property type="entry name" value="TPR-like"/>
    <property type="match status" value="1"/>
</dbReference>
<gene>
    <name evidence="2" type="ORF">GCM10012289_52160</name>
</gene>
<comment type="caution">
    <text evidence="2">The sequence shown here is derived from an EMBL/GenBank/DDBJ whole genome shotgun (WGS) entry which is preliminary data.</text>
</comment>
<reference evidence="2" key="1">
    <citation type="journal article" date="2014" name="Int. J. Syst. Evol. Microbiol.">
        <title>Complete genome sequence of Corynebacterium casei LMG S-19264T (=DSM 44701T), isolated from a smear-ripened cheese.</title>
        <authorList>
            <consortium name="US DOE Joint Genome Institute (JGI-PGF)"/>
            <person name="Walter F."/>
            <person name="Albersmeier A."/>
            <person name="Kalinowski J."/>
            <person name="Ruckert C."/>
        </authorList>
    </citation>
    <scope>NUCLEOTIDE SEQUENCE</scope>
    <source>
        <strain evidence="2">CGMCC 4.7368</strain>
    </source>
</reference>
<evidence type="ECO:0000313" key="3">
    <source>
        <dbReference type="Proteomes" id="UP000646523"/>
    </source>
</evidence>
<proteinExistence type="predicted"/>
<feature type="transmembrane region" description="Helical" evidence="1">
    <location>
        <begin position="143"/>
        <end position="165"/>
    </location>
</feature>
<dbReference type="EMBL" id="BMNH01000018">
    <property type="protein sequence ID" value="GGO75932.1"/>
    <property type="molecule type" value="Genomic_DNA"/>
</dbReference>
<dbReference type="Gene3D" id="1.25.40.10">
    <property type="entry name" value="Tetratricopeptide repeat domain"/>
    <property type="match status" value="1"/>
</dbReference>
<evidence type="ECO:0000313" key="2">
    <source>
        <dbReference type="EMBL" id="GGO75932.1"/>
    </source>
</evidence>
<evidence type="ECO:0000256" key="1">
    <source>
        <dbReference type="SAM" id="Phobius"/>
    </source>
</evidence>
<protein>
    <recommendedName>
        <fullName evidence="4">Tetratricopeptide repeat protein</fullName>
    </recommendedName>
</protein>
<organism evidence="2 3">
    <name type="scientific">Nonomuraea cavernae</name>
    <dbReference type="NCBI Taxonomy" id="2045107"/>
    <lineage>
        <taxon>Bacteria</taxon>
        <taxon>Bacillati</taxon>
        <taxon>Actinomycetota</taxon>
        <taxon>Actinomycetes</taxon>
        <taxon>Streptosporangiales</taxon>
        <taxon>Streptosporangiaceae</taxon>
        <taxon>Nonomuraea</taxon>
    </lineage>
</organism>